<comment type="caution">
    <text evidence="1">The sequence shown here is derived from an EMBL/GenBank/DDBJ whole genome shotgun (WGS) entry which is preliminary data.</text>
</comment>
<name>A0ACB7GDV5_MANES</name>
<proteinExistence type="predicted"/>
<evidence type="ECO:0000313" key="2">
    <source>
        <dbReference type="Proteomes" id="UP000091857"/>
    </source>
</evidence>
<organism evidence="1 2">
    <name type="scientific">Manihot esculenta</name>
    <name type="common">Cassava</name>
    <name type="synonym">Jatropha manihot</name>
    <dbReference type="NCBI Taxonomy" id="3983"/>
    <lineage>
        <taxon>Eukaryota</taxon>
        <taxon>Viridiplantae</taxon>
        <taxon>Streptophyta</taxon>
        <taxon>Embryophyta</taxon>
        <taxon>Tracheophyta</taxon>
        <taxon>Spermatophyta</taxon>
        <taxon>Magnoliopsida</taxon>
        <taxon>eudicotyledons</taxon>
        <taxon>Gunneridae</taxon>
        <taxon>Pentapetalae</taxon>
        <taxon>rosids</taxon>
        <taxon>fabids</taxon>
        <taxon>Malpighiales</taxon>
        <taxon>Euphorbiaceae</taxon>
        <taxon>Crotonoideae</taxon>
        <taxon>Manihoteae</taxon>
        <taxon>Manihot</taxon>
    </lineage>
</organism>
<protein>
    <submittedName>
        <fullName evidence="1">Uncharacterized protein</fullName>
    </submittedName>
</protein>
<reference evidence="2" key="1">
    <citation type="journal article" date="2016" name="Nat. Biotechnol.">
        <title>Sequencing wild and cultivated cassava and related species reveals extensive interspecific hybridization and genetic diversity.</title>
        <authorList>
            <person name="Bredeson J.V."/>
            <person name="Lyons J.B."/>
            <person name="Prochnik S.E."/>
            <person name="Wu G.A."/>
            <person name="Ha C.M."/>
            <person name="Edsinger-Gonzales E."/>
            <person name="Grimwood J."/>
            <person name="Schmutz J."/>
            <person name="Rabbi I.Y."/>
            <person name="Egesi C."/>
            <person name="Nauluvula P."/>
            <person name="Lebot V."/>
            <person name="Ndunguru J."/>
            <person name="Mkamilo G."/>
            <person name="Bart R.S."/>
            <person name="Setter T.L."/>
            <person name="Gleadow R.M."/>
            <person name="Kulakow P."/>
            <person name="Ferguson M.E."/>
            <person name="Rounsley S."/>
            <person name="Rokhsar D.S."/>
        </authorList>
    </citation>
    <scope>NUCLEOTIDE SEQUENCE [LARGE SCALE GENOMIC DNA]</scope>
    <source>
        <strain evidence="2">cv. AM560-2</strain>
    </source>
</reference>
<sequence length="260" mass="29496">MHDGLSIMCKYDSGIPQTFPDKPRVRDDYDPNIICASQLLDPSTNSWDNIRVRNNFVEKDANFILSLSVGGYRQDDRLVWHQERHGRYMKEINSALKGHEESQDFIQMVVFILWSLWKARNNLVFCHIHQQPQDIIASALNHQDMFKAANTLSLPPLRDSDVPSPYWESPRAGVLKVTCDAVSDKFWNMGALAVILRDHNSQVIDWLCVPVSHILDPLVLENMACIGAVSLARNRNINNLIVKGDCKVLFDGLCSGKVPL</sequence>
<dbReference type="EMBL" id="CM004401">
    <property type="protein sequence ID" value="KAG8637964.1"/>
    <property type="molecule type" value="Genomic_DNA"/>
</dbReference>
<keyword evidence="2" id="KW-1185">Reference proteome</keyword>
<gene>
    <name evidence="1" type="ORF">MANES_15G180112v8</name>
</gene>
<evidence type="ECO:0000313" key="1">
    <source>
        <dbReference type="EMBL" id="KAG8637964.1"/>
    </source>
</evidence>
<dbReference type="Proteomes" id="UP000091857">
    <property type="component" value="Chromosome 15"/>
</dbReference>
<accession>A0ACB7GDV5</accession>